<comment type="similarity">
    <text evidence="1 3">Belongs to the thioredoxin family.</text>
</comment>
<reference evidence="7" key="2">
    <citation type="journal article" date="2023" name="IMA Fungus">
        <title>Comparative genomic study of the Penicillium genus elucidates a diverse pangenome and 15 lateral gene transfer events.</title>
        <authorList>
            <person name="Petersen C."/>
            <person name="Sorensen T."/>
            <person name="Nielsen M.R."/>
            <person name="Sondergaard T.E."/>
            <person name="Sorensen J.L."/>
            <person name="Fitzpatrick D.A."/>
            <person name="Frisvad J.C."/>
            <person name="Nielsen K.L."/>
        </authorList>
    </citation>
    <scope>NUCLEOTIDE SEQUENCE</scope>
    <source>
        <strain evidence="7">IBT 21917</strain>
    </source>
</reference>
<evidence type="ECO:0000313" key="8">
    <source>
        <dbReference type="Proteomes" id="UP001146351"/>
    </source>
</evidence>
<feature type="active site" description="Nucleophile" evidence="4">
    <location>
        <position position="32"/>
    </location>
</feature>
<evidence type="ECO:0000313" key="7">
    <source>
        <dbReference type="EMBL" id="KAJ5179174.1"/>
    </source>
</evidence>
<evidence type="ECO:0000256" key="3">
    <source>
        <dbReference type="PIRNR" id="PIRNR000077"/>
    </source>
</evidence>
<dbReference type="OrthoDB" id="10263751at2759"/>
<dbReference type="CDD" id="cd02947">
    <property type="entry name" value="TRX_family"/>
    <property type="match status" value="1"/>
</dbReference>
<dbReference type="GO" id="GO:0015035">
    <property type="term" value="F:protein-disulfide reductase activity"/>
    <property type="evidence" value="ECO:0007669"/>
    <property type="project" value="InterPro"/>
</dbReference>
<organism evidence="7 8">
    <name type="scientific">Penicillium capsulatum</name>
    <dbReference type="NCBI Taxonomy" id="69766"/>
    <lineage>
        <taxon>Eukaryota</taxon>
        <taxon>Fungi</taxon>
        <taxon>Dikarya</taxon>
        <taxon>Ascomycota</taxon>
        <taxon>Pezizomycotina</taxon>
        <taxon>Eurotiomycetes</taxon>
        <taxon>Eurotiomycetidae</taxon>
        <taxon>Eurotiales</taxon>
        <taxon>Aspergillaceae</taxon>
        <taxon>Penicillium</taxon>
    </lineage>
</organism>
<dbReference type="Gene3D" id="3.40.30.10">
    <property type="entry name" value="Glutaredoxin"/>
    <property type="match status" value="1"/>
</dbReference>
<feature type="site" description="Contributes to redox potential value" evidence="4">
    <location>
        <position position="34"/>
    </location>
</feature>
<dbReference type="InterPro" id="IPR013766">
    <property type="entry name" value="Thioredoxin_domain"/>
</dbReference>
<evidence type="ECO:0000256" key="5">
    <source>
        <dbReference type="PIRSR" id="PIRSR000077-4"/>
    </source>
</evidence>
<evidence type="ECO:0000259" key="6">
    <source>
        <dbReference type="PROSITE" id="PS51352"/>
    </source>
</evidence>
<proteinExistence type="inferred from homology"/>
<dbReference type="PIRSF" id="PIRSF000077">
    <property type="entry name" value="Thioredoxin"/>
    <property type="match status" value="1"/>
</dbReference>
<feature type="site" description="Contributes to redox potential value" evidence="4">
    <location>
        <position position="33"/>
    </location>
</feature>
<evidence type="ECO:0000256" key="2">
    <source>
        <dbReference type="ARBA" id="ARBA00023157"/>
    </source>
</evidence>
<reference evidence="7" key="1">
    <citation type="submission" date="2022-11" db="EMBL/GenBank/DDBJ databases">
        <authorList>
            <person name="Petersen C."/>
        </authorList>
    </citation>
    <scope>NUCLEOTIDE SEQUENCE</scope>
    <source>
        <strain evidence="7">IBT 21917</strain>
    </source>
</reference>
<feature type="site" description="Deprotonates C-terminal active site Cys" evidence="4">
    <location>
        <position position="26"/>
    </location>
</feature>
<keyword evidence="2 5" id="KW-1015">Disulfide bond</keyword>
<evidence type="ECO:0000256" key="1">
    <source>
        <dbReference type="ARBA" id="ARBA00008987"/>
    </source>
</evidence>
<dbReference type="InterPro" id="IPR005746">
    <property type="entry name" value="Thioredoxin"/>
</dbReference>
<dbReference type="PANTHER" id="PTHR46115">
    <property type="entry name" value="THIOREDOXIN-LIKE PROTEIN 1"/>
    <property type="match status" value="1"/>
</dbReference>
<dbReference type="FunFam" id="3.40.30.10:FF:000245">
    <property type="entry name" value="Thioredoxin"/>
    <property type="match status" value="1"/>
</dbReference>
<dbReference type="EMBL" id="JAPQKO010000002">
    <property type="protein sequence ID" value="KAJ5179174.1"/>
    <property type="molecule type" value="Genomic_DNA"/>
</dbReference>
<dbReference type="SUPFAM" id="SSF52833">
    <property type="entry name" value="Thioredoxin-like"/>
    <property type="match status" value="1"/>
</dbReference>
<dbReference type="InterPro" id="IPR036249">
    <property type="entry name" value="Thioredoxin-like_sf"/>
</dbReference>
<dbReference type="PROSITE" id="PS51352">
    <property type="entry name" value="THIOREDOXIN_2"/>
    <property type="match status" value="1"/>
</dbReference>
<keyword evidence="8" id="KW-1185">Reference proteome</keyword>
<name>A0A9W9IHS8_9EURO</name>
<comment type="caution">
    <text evidence="7">The sequence shown here is derived from an EMBL/GenBank/DDBJ whole genome shotgun (WGS) entry which is preliminary data.</text>
</comment>
<feature type="disulfide bond" description="Redox-active" evidence="5">
    <location>
        <begin position="32"/>
        <end position="35"/>
    </location>
</feature>
<accession>A0A9W9IHS8</accession>
<evidence type="ECO:0000256" key="4">
    <source>
        <dbReference type="PIRSR" id="PIRSR000077-1"/>
    </source>
</evidence>
<sequence>MPVIEITSKAEFLENILGSQDAIILDCFAEECGPCQAIAPKMEEWSTVYPQVKFYKVEVNKVPDVAQEVGVRAMPTFMLFKNGEKITEIVGAHPVSVEAGIKSLL</sequence>
<dbReference type="Pfam" id="PF00085">
    <property type="entry name" value="Thioredoxin"/>
    <property type="match status" value="1"/>
</dbReference>
<gene>
    <name evidence="7" type="ORF">N7492_002384</name>
</gene>
<feature type="domain" description="Thioredoxin" evidence="6">
    <location>
        <begin position="1"/>
        <end position="105"/>
    </location>
</feature>
<dbReference type="Proteomes" id="UP001146351">
    <property type="component" value="Unassembled WGS sequence"/>
</dbReference>
<protein>
    <recommendedName>
        <fullName evidence="3">Thioredoxin</fullName>
    </recommendedName>
</protein>
<feature type="active site" description="Nucleophile" evidence="4">
    <location>
        <position position="35"/>
    </location>
</feature>
<keyword evidence="5" id="KW-0676">Redox-active center</keyword>
<dbReference type="AlphaFoldDB" id="A0A9W9IHS8"/>